<dbReference type="SUPFAM" id="SSF101898">
    <property type="entry name" value="NHL repeat"/>
    <property type="match status" value="1"/>
</dbReference>
<comment type="subcellular location">
    <subcellularLocation>
        <location evidence="1">Secreted</location>
    </subcellularLocation>
</comment>
<evidence type="ECO:0000259" key="4">
    <source>
        <dbReference type="PROSITE" id="PS50039"/>
    </source>
</evidence>
<dbReference type="AlphaFoldDB" id="A0A1Q9AKB8"/>
<dbReference type="STRING" id="1672749.BJF92_07920"/>
<name>A0A1Q9AKB8_9HYPH</name>
<dbReference type="EMBL" id="MKIO01000027">
    <property type="protein sequence ID" value="OLP55742.1"/>
    <property type="molecule type" value="Genomic_DNA"/>
</dbReference>
<dbReference type="InterPro" id="IPR011042">
    <property type="entry name" value="6-blade_b-propeller_TolB-like"/>
</dbReference>
<accession>A0A1Q9AKB8</accession>
<protein>
    <submittedName>
        <fullName evidence="5">Gluconolactonase</fullName>
    </submittedName>
</protein>
<sequence length="371" mass="40926">MLSPSLSAHAQTMERLTNKAKELVAPVTGKTDDRLQKVATFEHQVTGVTVSEDGRIFVNFPRWSEDVPVSVAEVMQDGSIRPYPDDAWNAWRNAKMSELSPKDHFVTVQSVVADGRGSLWVVDPAAPNSEKTVKDGPKLVQIDLKTNTVKRVYPFPPEIAGPASYLNDVRIAPDGAFAYFTDSGAPGGLVVLDLKAGKAWRVLSDDPSTQFEKDVVVHVDGKPLRRPDGRQPLFNADSIALSKDGTTLYWKALTGKTLYRISTAALQNASQDPSAAKAEKHADREPTDGLWIDDQNRIYLSAIQDDSIKILSADGKLTSFLQDSRLRWPDTFSQGPDGTMYVTASHIQDSPWFHPGWTDDAFTLFKFTPPK</sequence>
<dbReference type="PANTHER" id="PTHR10009">
    <property type="entry name" value="PROTEIN YELLOW-RELATED"/>
    <property type="match status" value="1"/>
</dbReference>
<dbReference type="PANTHER" id="PTHR10009:SF18">
    <property type="entry name" value="PROTEIN YELLOW-LIKE PROTEIN"/>
    <property type="match status" value="1"/>
</dbReference>
<dbReference type="GO" id="GO:0003700">
    <property type="term" value="F:DNA-binding transcription factor activity"/>
    <property type="evidence" value="ECO:0007669"/>
    <property type="project" value="InterPro"/>
</dbReference>
<evidence type="ECO:0000256" key="3">
    <source>
        <dbReference type="ARBA" id="ARBA00023125"/>
    </source>
</evidence>
<evidence type="ECO:0000256" key="2">
    <source>
        <dbReference type="ARBA" id="ARBA00022525"/>
    </source>
</evidence>
<dbReference type="InterPro" id="IPR001766">
    <property type="entry name" value="Fork_head_dom"/>
</dbReference>
<reference evidence="5 6" key="1">
    <citation type="submission" date="2016-09" db="EMBL/GenBank/DDBJ databases">
        <title>Rhizobium sp. nov., a novel species isolated from the rice rhizosphere.</title>
        <authorList>
            <person name="Zhao J."/>
            <person name="Zhang X."/>
        </authorList>
    </citation>
    <scope>NUCLEOTIDE SEQUENCE [LARGE SCALE GENOMIC DNA]</scope>
    <source>
        <strain evidence="5 6">MH17</strain>
    </source>
</reference>
<evidence type="ECO:0000256" key="1">
    <source>
        <dbReference type="ARBA" id="ARBA00004613"/>
    </source>
</evidence>
<dbReference type="Pfam" id="PF03022">
    <property type="entry name" value="MRJP"/>
    <property type="match status" value="1"/>
</dbReference>
<gene>
    <name evidence="5" type="ORF">BJF92_07920</name>
</gene>
<comment type="caution">
    <text evidence="5">The sequence shown here is derived from an EMBL/GenBank/DDBJ whole genome shotgun (WGS) entry which is preliminary data.</text>
</comment>
<evidence type="ECO:0000313" key="5">
    <source>
        <dbReference type="EMBL" id="OLP55742.1"/>
    </source>
</evidence>
<dbReference type="PROSITE" id="PS50039">
    <property type="entry name" value="FORK_HEAD_3"/>
    <property type="match status" value="1"/>
</dbReference>
<proteinExistence type="predicted"/>
<evidence type="ECO:0000313" key="6">
    <source>
        <dbReference type="Proteomes" id="UP000186143"/>
    </source>
</evidence>
<dbReference type="Proteomes" id="UP000186143">
    <property type="component" value="Unassembled WGS sequence"/>
</dbReference>
<dbReference type="GO" id="GO:0043565">
    <property type="term" value="F:sequence-specific DNA binding"/>
    <property type="evidence" value="ECO:0007669"/>
    <property type="project" value="InterPro"/>
</dbReference>
<feature type="domain" description="Fork-head" evidence="4">
    <location>
        <begin position="56"/>
        <end position="136"/>
    </location>
</feature>
<dbReference type="Gene3D" id="2.120.10.30">
    <property type="entry name" value="TolB, C-terminal domain"/>
    <property type="match status" value="1"/>
</dbReference>
<keyword evidence="2" id="KW-0964">Secreted</keyword>
<dbReference type="GO" id="GO:0005576">
    <property type="term" value="C:extracellular region"/>
    <property type="evidence" value="ECO:0007669"/>
    <property type="project" value="UniProtKB-SubCell"/>
</dbReference>
<keyword evidence="3" id="KW-0238">DNA-binding</keyword>
<dbReference type="InterPro" id="IPR017996">
    <property type="entry name" value="MRJP/yellow-related"/>
</dbReference>
<organism evidence="5 6">
    <name type="scientific">Xaviernesmea rhizosphaerae</name>
    <dbReference type="NCBI Taxonomy" id="1672749"/>
    <lineage>
        <taxon>Bacteria</taxon>
        <taxon>Pseudomonadati</taxon>
        <taxon>Pseudomonadota</taxon>
        <taxon>Alphaproteobacteria</taxon>
        <taxon>Hyphomicrobiales</taxon>
        <taxon>Rhizobiaceae</taxon>
        <taxon>Rhizobium/Agrobacterium group</taxon>
        <taxon>Xaviernesmea</taxon>
    </lineage>
</organism>